<reference evidence="2" key="1">
    <citation type="submission" date="2010-12" db="EMBL/GenBank/DDBJ databases">
        <title>Complete sequence of Rhodopseudomonas palustris DX-1.</title>
        <authorList>
            <consortium name="US DOE Joint Genome Institute"/>
            <person name="Lucas S."/>
            <person name="Copeland A."/>
            <person name="Lapidus A."/>
            <person name="Cheng J.-F."/>
            <person name="Goodwin L."/>
            <person name="Pitluck S."/>
            <person name="Misra M."/>
            <person name="Chertkov O."/>
            <person name="Detter J.C."/>
            <person name="Han C."/>
            <person name="Tapia R."/>
            <person name="Land M."/>
            <person name="Hauser L."/>
            <person name="Kyrpides N."/>
            <person name="Ivanova N."/>
            <person name="Ovchinnikova G."/>
            <person name="Logan B."/>
            <person name="Oda Y."/>
            <person name="Harwood C."/>
            <person name="Woyke T."/>
        </authorList>
    </citation>
    <scope>NUCLEOTIDE SEQUENCE [LARGE SCALE GENOMIC DNA]</scope>
    <source>
        <strain evidence="2">DX-1</strain>
    </source>
</reference>
<name>E6VNX3_RHOPX</name>
<dbReference type="HOGENOM" id="CLU_2303833_0_0_5"/>
<dbReference type="KEGG" id="rpx:Rpdx1_4418"/>
<proteinExistence type="predicted"/>
<sequence length="101" mass="11095" precursor="true">MKLKLAVAAAAALSAVALAPGVASAAMPNGLPAAAQASGSPSANVDQVRYVCNEWGRCWWRPNYYGAYGYYGPRFYGPPPRYYGPRHYGPRGYRGWHGRRW</sequence>
<feature type="signal peptide" evidence="1">
    <location>
        <begin position="1"/>
        <end position="25"/>
    </location>
</feature>
<accession>E6VNX3</accession>
<dbReference type="STRING" id="652103.Rpdx1_4418"/>
<organism evidence="2 3">
    <name type="scientific">Rhodopseudomonas palustris (strain DX-1)</name>
    <dbReference type="NCBI Taxonomy" id="652103"/>
    <lineage>
        <taxon>Bacteria</taxon>
        <taxon>Pseudomonadati</taxon>
        <taxon>Pseudomonadota</taxon>
        <taxon>Alphaproteobacteria</taxon>
        <taxon>Hyphomicrobiales</taxon>
        <taxon>Nitrobacteraceae</taxon>
        <taxon>Rhodopseudomonas</taxon>
    </lineage>
</organism>
<dbReference type="EMBL" id="CP002418">
    <property type="protein sequence ID" value="ADU45969.1"/>
    <property type="molecule type" value="Genomic_DNA"/>
</dbReference>
<feature type="chain" id="PRO_5003213923" evidence="1">
    <location>
        <begin position="26"/>
        <end position="101"/>
    </location>
</feature>
<dbReference type="Proteomes" id="UP000001402">
    <property type="component" value="Chromosome"/>
</dbReference>
<evidence type="ECO:0000313" key="2">
    <source>
        <dbReference type="EMBL" id="ADU45969.1"/>
    </source>
</evidence>
<gene>
    <name evidence="2" type="ordered locus">Rpdx1_4418</name>
</gene>
<evidence type="ECO:0000256" key="1">
    <source>
        <dbReference type="SAM" id="SignalP"/>
    </source>
</evidence>
<dbReference type="BioCyc" id="RPAL652103:RPDX1_RS21830-MONOMER"/>
<dbReference type="AlphaFoldDB" id="E6VNX3"/>
<keyword evidence="1" id="KW-0732">Signal</keyword>
<evidence type="ECO:0000313" key="3">
    <source>
        <dbReference type="Proteomes" id="UP000001402"/>
    </source>
</evidence>
<protein>
    <submittedName>
        <fullName evidence="2">Uncharacterized protein</fullName>
    </submittedName>
</protein>
<dbReference type="eggNOG" id="ENOG502ZZJY">
    <property type="taxonomic scope" value="Bacteria"/>
</dbReference>